<gene>
    <name evidence="14" type="ORF">ACFPYI_19300</name>
</gene>
<dbReference type="GO" id="GO:0005524">
    <property type="term" value="F:ATP binding"/>
    <property type="evidence" value="ECO:0007669"/>
    <property type="project" value="UniProtKB-UniRule"/>
</dbReference>
<evidence type="ECO:0000256" key="9">
    <source>
        <dbReference type="PROSITE-ProRule" id="PRU00409"/>
    </source>
</evidence>
<dbReference type="InterPro" id="IPR005479">
    <property type="entry name" value="CPAse_ATP-bd"/>
</dbReference>
<dbReference type="FunFam" id="3.30.1490.20:FF:000003">
    <property type="entry name" value="acetyl-CoA carboxylase isoform X1"/>
    <property type="match status" value="1"/>
</dbReference>
<dbReference type="PROSITE" id="PS50979">
    <property type="entry name" value="BC"/>
    <property type="match status" value="1"/>
</dbReference>
<evidence type="ECO:0000256" key="1">
    <source>
        <dbReference type="ARBA" id="ARBA00001936"/>
    </source>
</evidence>
<evidence type="ECO:0000259" key="11">
    <source>
        <dbReference type="PROSITE" id="PS50968"/>
    </source>
</evidence>
<keyword evidence="6 9" id="KW-0067">ATP-binding</keyword>
<dbReference type="InterPro" id="IPR011764">
    <property type="entry name" value="Biotin_carboxylation_dom"/>
</dbReference>
<keyword evidence="5 9" id="KW-0547">Nucleotide-binding</keyword>
<protein>
    <submittedName>
        <fullName evidence="14">Acetyl/propionyl/methylcrotonyl-CoA carboxylase subunit alpha</fullName>
    </submittedName>
</protein>
<dbReference type="GO" id="GO:0016874">
    <property type="term" value="F:ligase activity"/>
    <property type="evidence" value="ECO:0007669"/>
    <property type="project" value="UniProtKB-KW"/>
</dbReference>
<evidence type="ECO:0000313" key="14">
    <source>
        <dbReference type="EMBL" id="MFC5973481.1"/>
    </source>
</evidence>
<dbReference type="PROSITE" id="PS00867">
    <property type="entry name" value="CPSASE_2"/>
    <property type="match status" value="1"/>
</dbReference>
<evidence type="ECO:0000256" key="8">
    <source>
        <dbReference type="ARBA" id="ARBA00023267"/>
    </source>
</evidence>
<dbReference type="Gene3D" id="3.30.1490.20">
    <property type="entry name" value="ATP-grasp fold, A domain"/>
    <property type="match status" value="1"/>
</dbReference>
<comment type="cofactor">
    <cofactor evidence="2">
        <name>Co(2+)</name>
        <dbReference type="ChEBI" id="CHEBI:48828"/>
    </cofactor>
</comment>
<dbReference type="NCBIfam" id="NF006367">
    <property type="entry name" value="PRK08591.1"/>
    <property type="match status" value="1"/>
</dbReference>
<dbReference type="PROSITE" id="PS50968">
    <property type="entry name" value="BIOTINYL_LIPOYL"/>
    <property type="match status" value="1"/>
</dbReference>
<dbReference type="InterPro" id="IPR005482">
    <property type="entry name" value="Biotin_COase_C"/>
</dbReference>
<keyword evidence="15" id="KW-1185">Reference proteome</keyword>
<dbReference type="Pfam" id="PF00364">
    <property type="entry name" value="Biotin_lipoyl"/>
    <property type="match status" value="1"/>
</dbReference>
<dbReference type="InterPro" id="IPR011054">
    <property type="entry name" value="Rudment_hybrid_motif"/>
</dbReference>
<proteinExistence type="predicted"/>
<dbReference type="SMART" id="SM00878">
    <property type="entry name" value="Biotin_carb_C"/>
    <property type="match status" value="1"/>
</dbReference>
<sequence>MFEKVLVANRGEIAVRVMRACEDLGVATVAVYSDADKNAGHVRYADEAYNVGPARAADSYLDQGAIVEAAQQAGADAIHPGYGFLAENADFAARVEEAEGVTWVGPSSDSMEQAGEKTNARTVMQAADVPIVPGTTDPVETVDEVEAFGNEHGYPVAIKAEGGGGGRGMKVVEDESEAADQLEAAKREGEAYFDNDSVYLERYLESPRHIEVQILADHHGNVRHLGERDCSLQRRHQKVIEEGPSPALTDDLREQIGEAARRGADEADYYNAGTFEFLVEDDDDREAGDLLDADSDFYFLEVNTRIQVEHTVTEEITGIDIVKWQLRVAAGEELTFSQDDVDLRGHAMEFRINAENAAEEFAPAQGGALETYDPPGGIGVRMDDALRQGDDLVTDYDSMIAKLVVSASDREECIARSKRALREYTIEGIHTIRPFHLMMLDDDAFVGGTHTTNYLDDHMDETPIEEYQGRYGTEASSSSTEEETVTREFTVEVNGKRFQVDLEESGVPEASTPQRPTDDGPARKGGSSNDDDTTAVAGDGEVIEAEMQGTVLEVAVEEGETVEPGDPVLVLEAMKMENDIVAEMGGTVTEVAVEAGNSVDQGDALVVLD</sequence>
<evidence type="ECO:0000256" key="10">
    <source>
        <dbReference type="SAM" id="MobiDB-lite"/>
    </source>
</evidence>
<evidence type="ECO:0000259" key="13">
    <source>
        <dbReference type="PROSITE" id="PS50979"/>
    </source>
</evidence>
<dbReference type="EMBL" id="JBHSQH010000002">
    <property type="protein sequence ID" value="MFC5973481.1"/>
    <property type="molecule type" value="Genomic_DNA"/>
</dbReference>
<dbReference type="CDD" id="cd06850">
    <property type="entry name" value="biotinyl_domain"/>
    <property type="match status" value="1"/>
</dbReference>
<accession>A0ABD5RSC4</accession>
<evidence type="ECO:0000259" key="12">
    <source>
        <dbReference type="PROSITE" id="PS50975"/>
    </source>
</evidence>
<dbReference type="Gene3D" id="2.40.50.100">
    <property type="match status" value="1"/>
</dbReference>
<feature type="region of interest" description="Disordered" evidence="10">
    <location>
        <begin position="496"/>
        <end position="535"/>
    </location>
</feature>
<evidence type="ECO:0000256" key="2">
    <source>
        <dbReference type="ARBA" id="ARBA00001941"/>
    </source>
</evidence>
<dbReference type="InterPro" id="IPR013815">
    <property type="entry name" value="ATP_grasp_subdomain_1"/>
</dbReference>
<dbReference type="PROSITE" id="PS00188">
    <property type="entry name" value="BIOTIN"/>
    <property type="match status" value="1"/>
</dbReference>
<dbReference type="Pfam" id="PF02785">
    <property type="entry name" value="Biotin_carb_C"/>
    <property type="match status" value="1"/>
</dbReference>
<keyword evidence="7" id="KW-0460">Magnesium</keyword>
<evidence type="ECO:0000256" key="3">
    <source>
        <dbReference type="ARBA" id="ARBA00001953"/>
    </source>
</evidence>
<dbReference type="InterPro" id="IPR050856">
    <property type="entry name" value="Biotin_carboxylase_complex"/>
</dbReference>
<dbReference type="SUPFAM" id="SSF51230">
    <property type="entry name" value="Single hybrid motif"/>
    <property type="match status" value="1"/>
</dbReference>
<dbReference type="InterPro" id="IPR005481">
    <property type="entry name" value="BC-like_N"/>
</dbReference>
<reference evidence="14 15" key="1">
    <citation type="journal article" date="2019" name="Int. J. Syst. Evol. Microbiol.">
        <title>The Global Catalogue of Microorganisms (GCM) 10K type strain sequencing project: providing services to taxonomists for standard genome sequencing and annotation.</title>
        <authorList>
            <consortium name="The Broad Institute Genomics Platform"/>
            <consortium name="The Broad Institute Genome Sequencing Center for Infectious Disease"/>
            <person name="Wu L."/>
            <person name="Ma J."/>
        </authorList>
    </citation>
    <scope>NUCLEOTIDE SEQUENCE [LARGE SCALE GENOMIC DNA]</scope>
    <source>
        <strain evidence="14 15">CGMCC 1.12543</strain>
    </source>
</reference>
<comment type="caution">
    <text evidence="14">The sequence shown here is derived from an EMBL/GenBank/DDBJ whole genome shotgun (WGS) entry which is preliminary data.</text>
</comment>
<evidence type="ECO:0000256" key="5">
    <source>
        <dbReference type="ARBA" id="ARBA00022741"/>
    </source>
</evidence>
<dbReference type="InterPro" id="IPR000089">
    <property type="entry name" value="Biotin_lipoyl"/>
</dbReference>
<dbReference type="PROSITE" id="PS50975">
    <property type="entry name" value="ATP_GRASP"/>
    <property type="match status" value="1"/>
</dbReference>
<dbReference type="InterPro" id="IPR011761">
    <property type="entry name" value="ATP-grasp"/>
</dbReference>
<dbReference type="PANTHER" id="PTHR18866">
    <property type="entry name" value="CARBOXYLASE:PYRUVATE/ACETYL-COA/PROPIONYL-COA CARBOXYLASE"/>
    <property type="match status" value="1"/>
</dbReference>
<dbReference type="PANTHER" id="PTHR18866:SF33">
    <property type="entry name" value="METHYLCROTONOYL-COA CARBOXYLASE SUBUNIT ALPHA, MITOCHONDRIAL-RELATED"/>
    <property type="match status" value="1"/>
</dbReference>
<keyword evidence="4" id="KW-0436">Ligase</keyword>
<dbReference type="SUPFAM" id="SSF52440">
    <property type="entry name" value="PreATP-grasp domain"/>
    <property type="match status" value="1"/>
</dbReference>
<evidence type="ECO:0000256" key="6">
    <source>
        <dbReference type="ARBA" id="ARBA00022840"/>
    </source>
</evidence>
<organism evidence="14 15">
    <name type="scientific">Halomarina salina</name>
    <dbReference type="NCBI Taxonomy" id="1872699"/>
    <lineage>
        <taxon>Archaea</taxon>
        <taxon>Methanobacteriati</taxon>
        <taxon>Methanobacteriota</taxon>
        <taxon>Stenosarchaea group</taxon>
        <taxon>Halobacteria</taxon>
        <taxon>Halobacteriales</taxon>
        <taxon>Natronomonadaceae</taxon>
        <taxon>Halomarina</taxon>
    </lineage>
</organism>
<dbReference type="FunFam" id="3.40.50.20:FF:000010">
    <property type="entry name" value="Propionyl-CoA carboxylase subunit alpha"/>
    <property type="match status" value="1"/>
</dbReference>
<dbReference type="SUPFAM" id="SSF56059">
    <property type="entry name" value="Glutathione synthetase ATP-binding domain-like"/>
    <property type="match status" value="1"/>
</dbReference>
<comment type="cofactor">
    <cofactor evidence="3">
        <name>biotin</name>
        <dbReference type="ChEBI" id="CHEBI:57586"/>
    </cofactor>
</comment>
<evidence type="ECO:0000256" key="7">
    <source>
        <dbReference type="ARBA" id="ARBA00022842"/>
    </source>
</evidence>
<evidence type="ECO:0000256" key="4">
    <source>
        <dbReference type="ARBA" id="ARBA00022598"/>
    </source>
</evidence>
<dbReference type="RefSeq" id="WP_247420290.1">
    <property type="nucleotide sequence ID" value="NZ_JALLGW010000003.1"/>
</dbReference>
<feature type="domain" description="Biotin carboxylation" evidence="13">
    <location>
        <begin position="1"/>
        <end position="460"/>
    </location>
</feature>
<dbReference type="InterPro" id="IPR011053">
    <property type="entry name" value="Single_hybrid_motif"/>
</dbReference>
<dbReference type="InterPro" id="IPR001882">
    <property type="entry name" value="Biotin_BS"/>
</dbReference>
<dbReference type="Pfam" id="PF02786">
    <property type="entry name" value="CPSase_L_D2"/>
    <property type="match status" value="1"/>
</dbReference>
<dbReference type="Proteomes" id="UP001596099">
    <property type="component" value="Unassembled WGS sequence"/>
</dbReference>
<evidence type="ECO:0000313" key="15">
    <source>
        <dbReference type="Proteomes" id="UP001596099"/>
    </source>
</evidence>
<comment type="cofactor">
    <cofactor evidence="1">
        <name>Mn(2+)</name>
        <dbReference type="ChEBI" id="CHEBI:29035"/>
    </cofactor>
</comment>
<dbReference type="AlphaFoldDB" id="A0ABD5RSC4"/>
<dbReference type="Pfam" id="PF00289">
    <property type="entry name" value="Biotin_carb_N"/>
    <property type="match status" value="1"/>
</dbReference>
<dbReference type="SUPFAM" id="SSF51246">
    <property type="entry name" value="Rudiment single hybrid motif"/>
    <property type="match status" value="1"/>
</dbReference>
<feature type="domain" description="Lipoyl-binding" evidence="11">
    <location>
        <begin position="534"/>
        <end position="609"/>
    </location>
</feature>
<dbReference type="Gene3D" id="3.40.50.20">
    <property type="match status" value="1"/>
</dbReference>
<keyword evidence="8" id="KW-0092">Biotin</keyword>
<name>A0ABD5RSC4_9EURY</name>
<dbReference type="Gene3D" id="3.30.470.20">
    <property type="entry name" value="ATP-grasp fold, B domain"/>
    <property type="match status" value="1"/>
</dbReference>
<dbReference type="FunFam" id="2.40.50.100:FF:000003">
    <property type="entry name" value="Acetyl-CoA carboxylase biotin carboxyl carrier protein"/>
    <property type="match status" value="1"/>
</dbReference>
<dbReference type="InterPro" id="IPR016185">
    <property type="entry name" value="PreATP-grasp_dom_sf"/>
</dbReference>
<feature type="domain" description="ATP-grasp" evidence="12">
    <location>
        <begin position="121"/>
        <end position="330"/>
    </location>
</feature>